<dbReference type="RefSeq" id="WP_344411819.1">
    <property type="nucleotide sequence ID" value="NZ_BAAAQK010000002.1"/>
</dbReference>
<dbReference type="SUPFAM" id="SSF55961">
    <property type="entry name" value="Bet v1-like"/>
    <property type="match status" value="1"/>
</dbReference>
<evidence type="ECO:0000313" key="1">
    <source>
        <dbReference type="EMBL" id="GAA1829669.1"/>
    </source>
</evidence>
<reference evidence="1 2" key="1">
    <citation type="journal article" date="2019" name="Int. J. Syst. Evol. Microbiol.">
        <title>The Global Catalogue of Microorganisms (GCM) 10K type strain sequencing project: providing services to taxonomists for standard genome sequencing and annotation.</title>
        <authorList>
            <consortium name="The Broad Institute Genomics Platform"/>
            <consortium name="The Broad Institute Genome Sequencing Center for Infectious Disease"/>
            <person name="Wu L."/>
            <person name="Ma J."/>
        </authorList>
    </citation>
    <scope>NUCLEOTIDE SEQUENCE [LARGE SCALE GENOMIC DNA]</scope>
    <source>
        <strain evidence="1 2">JCM 16009</strain>
    </source>
</reference>
<proteinExistence type="predicted"/>
<organism evidence="1 2">
    <name type="scientific">Pseudonocardia ailaonensis</name>
    <dbReference type="NCBI Taxonomy" id="367279"/>
    <lineage>
        <taxon>Bacteria</taxon>
        <taxon>Bacillati</taxon>
        <taxon>Actinomycetota</taxon>
        <taxon>Actinomycetes</taxon>
        <taxon>Pseudonocardiales</taxon>
        <taxon>Pseudonocardiaceae</taxon>
        <taxon>Pseudonocardia</taxon>
    </lineage>
</organism>
<protein>
    <recommendedName>
        <fullName evidence="3">Dimethyladenosine transferase</fullName>
    </recommendedName>
</protein>
<name>A0ABN2MJL9_9PSEU</name>
<sequence>MRATIADGKVTASAVVAAPPAEVFALLANPHRHNEFDGSGSVQSTLSGPDRLALGDTFGVRMKIGLPYRITNHVVEFEDDRRIAWCHWARAIWRYELEPVPEGTRVTETFDYGVSRFPKGIEKLKFPIANAKSIRDTLGRLQEIFGAPTGG</sequence>
<dbReference type="Gene3D" id="3.30.530.20">
    <property type="match status" value="1"/>
</dbReference>
<evidence type="ECO:0008006" key="3">
    <source>
        <dbReference type="Google" id="ProtNLM"/>
    </source>
</evidence>
<dbReference type="InterPro" id="IPR023393">
    <property type="entry name" value="START-like_dom_sf"/>
</dbReference>
<dbReference type="EMBL" id="BAAAQK010000002">
    <property type="protein sequence ID" value="GAA1829669.1"/>
    <property type="molecule type" value="Genomic_DNA"/>
</dbReference>
<evidence type="ECO:0000313" key="2">
    <source>
        <dbReference type="Proteomes" id="UP001500449"/>
    </source>
</evidence>
<dbReference type="InterPro" id="IPR019587">
    <property type="entry name" value="Polyketide_cyclase/dehydratase"/>
</dbReference>
<gene>
    <name evidence="1" type="ORF">GCM10009836_04460</name>
</gene>
<keyword evidence="2" id="KW-1185">Reference proteome</keyword>
<dbReference type="Pfam" id="PF10604">
    <property type="entry name" value="Polyketide_cyc2"/>
    <property type="match status" value="1"/>
</dbReference>
<dbReference type="Proteomes" id="UP001500449">
    <property type="component" value="Unassembled WGS sequence"/>
</dbReference>
<accession>A0ABN2MJL9</accession>
<comment type="caution">
    <text evidence="1">The sequence shown here is derived from an EMBL/GenBank/DDBJ whole genome shotgun (WGS) entry which is preliminary data.</text>
</comment>